<dbReference type="Gene3D" id="1.10.10.10">
    <property type="entry name" value="Winged helix-like DNA-binding domain superfamily/Winged helix DNA-binding domain"/>
    <property type="match status" value="1"/>
</dbReference>
<feature type="repeat" description="TPR" evidence="1">
    <location>
        <begin position="201"/>
        <end position="234"/>
    </location>
</feature>
<keyword evidence="4" id="KW-0732">Signal</keyword>
<gene>
    <name evidence="6" type="ORF">ACFSQJ_02525</name>
</gene>
<accession>A0ABW5MRC0</accession>
<dbReference type="SMART" id="SM00028">
    <property type="entry name" value="TPR"/>
    <property type="match status" value="6"/>
</dbReference>
<feature type="signal peptide" evidence="4">
    <location>
        <begin position="1"/>
        <end position="20"/>
    </location>
</feature>
<keyword evidence="1" id="KW-0802">TPR repeat</keyword>
<feature type="transmembrane region" description="Helical" evidence="3">
    <location>
        <begin position="401"/>
        <end position="417"/>
    </location>
</feature>
<dbReference type="InterPro" id="IPR011990">
    <property type="entry name" value="TPR-like_helical_dom_sf"/>
</dbReference>
<comment type="caution">
    <text evidence="6">The sequence shown here is derived from an EMBL/GenBank/DDBJ whole genome shotgun (WGS) entry which is preliminary data.</text>
</comment>
<proteinExistence type="predicted"/>
<feature type="coiled-coil region" evidence="2">
    <location>
        <begin position="356"/>
        <end position="392"/>
    </location>
</feature>
<dbReference type="InterPro" id="IPR016032">
    <property type="entry name" value="Sig_transdc_resp-reg_C-effctor"/>
</dbReference>
<dbReference type="EMBL" id="JBHULB010000006">
    <property type="protein sequence ID" value="MFD2585787.1"/>
    <property type="molecule type" value="Genomic_DNA"/>
</dbReference>
<feature type="coiled-coil region" evidence="2">
    <location>
        <begin position="423"/>
        <end position="476"/>
    </location>
</feature>
<feature type="chain" id="PRO_5047070080" evidence="4">
    <location>
        <begin position="21"/>
        <end position="575"/>
    </location>
</feature>
<dbReference type="Gene3D" id="1.25.40.10">
    <property type="entry name" value="Tetratricopeptide repeat domain"/>
    <property type="match status" value="2"/>
</dbReference>
<keyword evidence="7" id="KW-1185">Reference proteome</keyword>
<feature type="repeat" description="TPR" evidence="1">
    <location>
        <begin position="281"/>
        <end position="314"/>
    </location>
</feature>
<reference evidence="7" key="1">
    <citation type="journal article" date="2019" name="Int. J. Syst. Evol. Microbiol.">
        <title>The Global Catalogue of Microorganisms (GCM) 10K type strain sequencing project: providing services to taxonomists for standard genome sequencing and annotation.</title>
        <authorList>
            <consortium name="The Broad Institute Genomics Platform"/>
            <consortium name="The Broad Institute Genome Sequencing Center for Infectious Disease"/>
            <person name="Wu L."/>
            <person name="Ma J."/>
        </authorList>
    </citation>
    <scope>NUCLEOTIDE SEQUENCE [LARGE SCALE GENOMIC DNA]</scope>
    <source>
        <strain evidence="7">KCTC 52368</strain>
    </source>
</reference>
<dbReference type="PANTHER" id="PTHR10098">
    <property type="entry name" value="RAPSYN-RELATED"/>
    <property type="match status" value="1"/>
</dbReference>
<keyword evidence="2" id="KW-0175">Coiled coil</keyword>
<evidence type="ECO:0000256" key="2">
    <source>
        <dbReference type="SAM" id="Coils"/>
    </source>
</evidence>
<dbReference type="InterPro" id="IPR036388">
    <property type="entry name" value="WH-like_DNA-bd_sf"/>
</dbReference>
<name>A0ABW5MRC0_9FLAO</name>
<dbReference type="PROSITE" id="PS50005">
    <property type="entry name" value="TPR"/>
    <property type="match status" value="2"/>
</dbReference>
<dbReference type="SUPFAM" id="SSF46894">
    <property type="entry name" value="C-terminal effector domain of the bipartite response regulators"/>
    <property type="match status" value="1"/>
</dbReference>
<dbReference type="InterPro" id="IPR019734">
    <property type="entry name" value="TPR_rpt"/>
</dbReference>
<evidence type="ECO:0000313" key="7">
    <source>
        <dbReference type="Proteomes" id="UP001597526"/>
    </source>
</evidence>
<keyword evidence="3" id="KW-0472">Membrane</keyword>
<protein>
    <submittedName>
        <fullName evidence="6">Tetratricopeptide repeat protein</fullName>
    </submittedName>
</protein>
<organism evidence="6 7">
    <name type="scientific">Croceitalea marina</name>
    <dbReference type="NCBI Taxonomy" id="1775166"/>
    <lineage>
        <taxon>Bacteria</taxon>
        <taxon>Pseudomonadati</taxon>
        <taxon>Bacteroidota</taxon>
        <taxon>Flavobacteriia</taxon>
        <taxon>Flavobacteriales</taxon>
        <taxon>Flavobacteriaceae</taxon>
        <taxon>Croceitalea</taxon>
    </lineage>
</organism>
<dbReference type="InterPro" id="IPR000792">
    <property type="entry name" value="Tscrpt_reg_LuxR_C"/>
</dbReference>
<sequence length="575" mass="66683">MKFFIPVLSLFLLLHSPINAQENTEIDSIKNTIPFQHDSLKIKSYVLLFDKKLRKNPDLAKTYLDSANTIYKKTKKTNSAFLLNKLGKYYNRISNYKKVEETTKQLIAINLKNNNQKRLATDYKNLGNIQQKIGNYEEAAKNVLISLKIKEELGFTDKSKGSNYATLVKIYGKINNIEKSNFYNSEWEKVCLKYSDTNRLATVWNNYAVNYKKLKDYNKAATFFRKSAAINEKNKNYVNLANNYNNLGNLYLSKDSLKIAENYLLKALKAGEISDRKNEIAVTLNNLGNLNNRLGNYNKAIDYLERSEKISIEINHRLLLITTYSQFTKAYQGLKKFKNALAYYRARSSIKDSILKKESVDKINELEIKYQTEKKEQQIALQEKEITVLEQQAEIGTLQKILLGGLLVISLIGFYGIRQKLKRNKLEKEKVDAELAFKKKELTTHALHLAKKNEVLESLKQKAQELKEREESKNGYQQLIRTINFDLQDDNNWENFSRYFEEVHKDFNSNVKIKYPQVTSNELRLLALLKMNLSSKEIASILNISGEGIKKARYRLRKKLDITTEDSLQDLVLSL</sequence>
<keyword evidence="3" id="KW-0812">Transmembrane</keyword>
<evidence type="ECO:0000256" key="1">
    <source>
        <dbReference type="PROSITE-ProRule" id="PRU00339"/>
    </source>
</evidence>
<dbReference type="Proteomes" id="UP001597526">
    <property type="component" value="Unassembled WGS sequence"/>
</dbReference>
<evidence type="ECO:0000259" key="5">
    <source>
        <dbReference type="SMART" id="SM00421"/>
    </source>
</evidence>
<evidence type="ECO:0000313" key="6">
    <source>
        <dbReference type="EMBL" id="MFD2585787.1"/>
    </source>
</evidence>
<evidence type="ECO:0000256" key="3">
    <source>
        <dbReference type="SAM" id="Phobius"/>
    </source>
</evidence>
<feature type="domain" description="HTH luxR-type" evidence="5">
    <location>
        <begin position="515"/>
        <end position="572"/>
    </location>
</feature>
<keyword evidence="3" id="KW-1133">Transmembrane helix</keyword>
<dbReference type="Pfam" id="PF13424">
    <property type="entry name" value="TPR_12"/>
    <property type="match status" value="2"/>
</dbReference>
<evidence type="ECO:0000256" key="4">
    <source>
        <dbReference type="SAM" id="SignalP"/>
    </source>
</evidence>
<dbReference type="RefSeq" id="WP_377765278.1">
    <property type="nucleotide sequence ID" value="NZ_JBHULB010000006.1"/>
</dbReference>
<dbReference type="SUPFAM" id="SSF48452">
    <property type="entry name" value="TPR-like"/>
    <property type="match status" value="2"/>
</dbReference>
<dbReference type="SMART" id="SM00421">
    <property type="entry name" value="HTH_LUXR"/>
    <property type="match status" value="1"/>
</dbReference>